<dbReference type="AlphaFoldDB" id="A0A109HRQ2"/>
<dbReference type="EMBL" id="LNTA01000001">
    <property type="protein sequence ID" value="KWV17123.1"/>
    <property type="molecule type" value="Genomic_DNA"/>
</dbReference>
<reference evidence="1 2" key="1">
    <citation type="submission" date="2015-11" db="EMBL/GenBank/DDBJ databases">
        <title>Long Read and Single Molecule DNA Sequencing Simplifies Genome Assembly and TAL Effector Gene Analysis of Xanthomonas translucens.</title>
        <authorList>
            <person name="Peng Z."/>
            <person name="Hu Y."/>
            <person name="Xie J."/>
            <person name="Potnis N."/>
            <person name="Akhunova A."/>
            <person name="Jones J."/>
            <person name="Liu Z."/>
            <person name="White F."/>
            <person name="Liu S."/>
        </authorList>
    </citation>
    <scope>NUCLEOTIDE SEQUENCE [LARGE SCALE GENOMIC DNA]</scope>
    <source>
        <strain evidence="1 2">B1</strain>
    </source>
</reference>
<evidence type="ECO:0000313" key="2">
    <source>
        <dbReference type="Proteomes" id="UP000055854"/>
    </source>
</evidence>
<comment type="caution">
    <text evidence="1">The sequence shown here is derived from an EMBL/GenBank/DDBJ whole genome shotgun (WGS) entry which is preliminary data.</text>
</comment>
<accession>A0A109HRQ2</accession>
<evidence type="ECO:0000313" key="1">
    <source>
        <dbReference type="EMBL" id="KWV17123.1"/>
    </source>
</evidence>
<dbReference type="RefSeq" id="WP_060747596.1">
    <property type="nucleotide sequence ID" value="NZ_LNTA01000001.1"/>
</dbReference>
<dbReference type="Proteomes" id="UP000055854">
    <property type="component" value="Unassembled WGS sequence"/>
</dbReference>
<sequence>MNAGLQVFNDDQILQIDSDYRNPRYAFGGYCNTKAVGSTSYFVDIALNSTTSSDVECPMVIIRPEQADQYVGGCFVNSPHGESGSFPARPSGAVQLWGQCPFDWAVLSTRVGMGSGGSPYGIDVFDAQTKVVFASAYRQLRITQVFDDPDSQGWPKAFSLTKGQANPWIWANPMIGIAGGTWSEEFPGIVGRFNAARNQLTVAAVDLITMAPLIGGGNPFAGVRRLFGSATY</sequence>
<name>A0A109HRQ2_XANCT</name>
<protein>
    <submittedName>
        <fullName evidence="1">Uncharacterized protein</fullName>
    </submittedName>
</protein>
<organism evidence="1 2">
    <name type="scientific">Xanthomonas campestris pv. translucens</name>
    <dbReference type="NCBI Taxonomy" id="343"/>
    <lineage>
        <taxon>Bacteria</taxon>
        <taxon>Pseudomonadati</taxon>
        <taxon>Pseudomonadota</taxon>
        <taxon>Gammaproteobacteria</taxon>
        <taxon>Lysobacterales</taxon>
        <taxon>Lysobacteraceae</taxon>
        <taxon>Xanthomonas</taxon>
        <taxon>Xanthomonas translucens group</taxon>
    </lineage>
</organism>
<proteinExistence type="predicted"/>
<dbReference type="OrthoDB" id="7007207at2"/>
<gene>
    <name evidence="1" type="ORF">ATB53_00125</name>
</gene>